<reference evidence="2 3" key="1">
    <citation type="submission" date="2014-06" db="EMBL/GenBank/DDBJ databases">
        <authorList>
            <person name="Bishop-Lilly K.A."/>
            <person name="Broomall S.M."/>
            <person name="Chain P.S."/>
            <person name="Chertkov O."/>
            <person name="Coyne S.R."/>
            <person name="Daligault H.E."/>
            <person name="Davenport K.W."/>
            <person name="Erkkila T."/>
            <person name="Frey K.G."/>
            <person name="Gibbons H.S."/>
            <person name="Gu W."/>
            <person name="Jaissle J."/>
            <person name="Johnson S.L."/>
            <person name="Koroleva G.I."/>
            <person name="Ladner J.T."/>
            <person name="Lo C.-C."/>
            <person name="Minogue T.D."/>
            <person name="Munk C."/>
            <person name="Palacios G.F."/>
            <person name="Redden C.L."/>
            <person name="Rosenzweig C.N."/>
            <person name="Scholz M.B."/>
            <person name="Teshima H."/>
            <person name="Xu Y."/>
        </authorList>
    </citation>
    <scope>NUCLEOTIDE SEQUENCE [LARGE SCALE GENOMIC DNA]</scope>
    <source>
        <strain evidence="2 3">EO147</strain>
    </source>
</reference>
<feature type="region of interest" description="Disordered" evidence="1">
    <location>
        <begin position="1"/>
        <end position="35"/>
    </location>
</feature>
<dbReference type="Proteomes" id="UP000029424">
    <property type="component" value="Chromosome 2"/>
</dbReference>
<dbReference type="SUPFAM" id="SSF53850">
    <property type="entry name" value="Periplasmic binding protein-like II"/>
    <property type="match status" value="1"/>
</dbReference>
<evidence type="ECO:0000313" key="2">
    <source>
        <dbReference type="EMBL" id="AIO69502.1"/>
    </source>
</evidence>
<dbReference type="EMBL" id="CP008727">
    <property type="protein sequence ID" value="AIO69502.1"/>
    <property type="molecule type" value="Genomic_DNA"/>
</dbReference>
<evidence type="ECO:0000313" key="3">
    <source>
        <dbReference type="Proteomes" id="UP000029424"/>
    </source>
</evidence>
<feature type="compositionally biased region" description="Basic residues" evidence="1">
    <location>
        <begin position="21"/>
        <end position="30"/>
    </location>
</feature>
<proteinExistence type="predicted"/>
<dbReference type="Gene3D" id="3.40.190.10">
    <property type="entry name" value="Periplasmic binding protein-like II"/>
    <property type="match status" value="1"/>
</dbReference>
<gene>
    <name evidence="2" type="primary">gltI</name>
    <name evidence="2" type="ORF">DM82_5140</name>
</gene>
<accession>A0AAI8BBZ8</accession>
<name>A0AAI8BBZ8_9BURK</name>
<sequence length="86" mass="9489">MRADDEHARTAAAGGVLERHLPKRHPRFGARKGSGIKDFGDFAGTPVVHGNYACMLRRDDPELKKLVDSTIAQMRTSGEAEKLDEK</sequence>
<dbReference type="AlphaFoldDB" id="A0AAI8BBZ8"/>
<evidence type="ECO:0000256" key="1">
    <source>
        <dbReference type="SAM" id="MobiDB-lite"/>
    </source>
</evidence>
<dbReference type="KEGG" id="bok:DM82_5140"/>
<keyword evidence="3" id="KW-1185">Reference proteome</keyword>
<protein>
    <submittedName>
        <fullName evidence="2">Glutamate/aspartate periplasmic-binding protein</fullName>
    </submittedName>
</protein>
<organism evidence="2 3">
    <name type="scientific">Burkholderia oklahomensis</name>
    <dbReference type="NCBI Taxonomy" id="342113"/>
    <lineage>
        <taxon>Bacteria</taxon>
        <taxon>Pseudomonadati</taxon>
        <taxon>Pseudomonadota</taxon>
        <taxon>Betaproteobacteria</taxon>
        <taxon>Burkholderiales</taxon>
        <taxon>Burkholderiaceae</taxon>
        <taxon>Burkholderia</taxon>
        <taxon>pseudomallei group</taxon>
    </lineage>
</organism>